<accession>A0A3B0XAL2</accession>
<sequence length="263" mass="30476">MPRLADVVTQTFRSITPEALSERLFRDPLERWWETCQQKLEATGYDGPVQMAFFIATFTALGHVSKCNGRVEAAEIELASKVMAHLKLSTEQKQLAIRLFNEGKHTDFALDTLLWRFKRQCHHRVSVLQVFVEIQLQMAYADAGMDEQEEKLIKRMCKRLDVSSSIYTRIERRVRAEKQATQQKQVSPSQKAMSLSDACEVLGVSRWAKREQVKKAYRSMMSRHHPDKLQARGVSEVELIEALDIVHDIKRAYELLSKSRRLR</sequence>
<dbReference type="InterPro" id="IPR007791">
    <property type="entry name" value="DjlA_N"/>
</dbReference>
<dbReference type="InterPro" id="IPR029024">
    <property type="entry name" value="TerB-like"/>
</dbReference>
<proteinExistence type="predicted"/>
<gene>
    <name evidence="2" type="ORF">MNBD_GAMMA10-2865</name>
</gene>
<dbReference type="AlphaFoldDB" id="A0A3B0XAL2"/>
<dbReference type="InterPro" id="IPR036869">
    <property type="entry name" value="J_dom_sf"/>
</dbReference>
<feature type="domain" description="J" evidence="1">
    <location>
        <begin position="197"/>
        <end position="263"/>
    </location>
</feature>
<reference evidence="2" key="1">
    <citation type="submission" date="2018-06" db="EMBL/GenBank/DDBJ databases">
        <authorList>
            <person name="Zhirakovskaya E."/>
        </authorList>
    </citation>
    <scope>NUCLEOTIDE SEQUENCE</scope>
</reference>
<dbReference type="Pfam" id="PF00226">
    <property type="entry name" value="DnaJ"/>
    <property type="match status" value="1"/>
</dbReference>
<dbReference type="CDD" id="cd07316">
    <property type="entry name" value="terB_like_DjlA"/>
    <property type="match status" value="1"/>
</dbReference>
<protein>
    <recommendedName>
        <fullName evidence="1">J domain-containing protein</fullName>
    </recommendedName>
</protein>
<dbReference type="InterPro" id="IPR001623">
    <property type="entry name" value="DnaJ_domain"/>
</dbReference>
<evidence type="ECO:0000259" key="1">
    <source>
        <dbReference type="PROSITE" id="PS50076"/>
    </source>
</evidence>
<dbReference type="Gene3D" id="1.10.287.110">
    <property type="entry name" value="DnaJ domain"/>
    <property type="match status" value="1"/>
</dbReference>
<dbReference type="NCBIfam" id="NF006948">
    <property type="entry name" value="PRK09430.1"/>
    <property type="match status" value="1"/>
</dbReference>
<evidence type="ECO:0000313" key="2">
    <source>
        <dbReference type="EMBL" id="VAW65278.1"/>
    </source>
</evidence>
<dbReference type="CDD" id="cd06257">
    <property type="entry name" value="DnaJ"/>
    <property type="match status" value="1"/>
</dbReference>
<dbReference type="Pfam" id="PF05099">
    <property type="entry name" value="TerB"/>
    <property type="match status" value="1"/>
</dbReference>
<dbReference type="EMBL" id="UOFJ01000174">
    <property type="protein sequence ID" value="VAW65278.1"/>
    <property type="molecule type" value="Genomic_DNA"/>
</dbReference>
<organism evidence="2">
    <name type="scientific">hydrothermal vent metagenome</name>
    <dbReference type="NCBI Taxonomy" id="652676"/>
    <lineage>
        <taxon>unclassified sequences</taxon>
        <taxon>metagenomes</taxon>
        <taxon>ecological metagenomes</taxon>
    </lineage>
</organism>
<dbReference type="PRINTS" id="PR00625">
    <property type="entry name" value="JDOMAIN"/>
</dbReference>
<dbReference type="Gene3D" id="1.10.3680.10">
    <property type="entry name" value="TerB-like"/>
    <property type="match status" value="1"/>
</dbReference>
<name>A0A3B0XAL2_9ZZZZ</name>
<dbReference type="PROSITE" id="PS50076">
    <property type="entry name" value="DNAJ_2"/>
    <property type="match status" value="1"/>
</dbReference>
<dbReference type="SUPFAM" id="SSF46565">
    <property type="entry name" value="Chaperone J-domain"/>
    <property type="match status" value="1"/>
</dbReference>
<dbReference type="SMART" id="SM00271">
    <property type="entry name" value="DnaJ"/>
    <property type="match status" value="1"/>
</dbReference>